<dbReference type="AlphaFoldDB" id="A0A6G0XBB0"/>
<feature type="transmembrane region" description="Helical" evidence="1">
    <location>
        <begin position="50"/>
        <end position="70"/>
    </location>
</feature>
<keyword evidence="1" id="KW-1133">Transmembrane helix</keyword>
<dbReference type="Proteomes" id="UP000481153">
    <property type="component" value="Unassembled WGS sequence"/>
</dbReference>
<evidence type="ECO:0000313" key="2">
    <source>
        <dbReference type="EMBL" id="KAF0737401.1"/>
    </source>
</evidence>
<dbReference type="OrthoDB" id="60112at2759"/>
<keyword evidence="1" id="KW-0812">Transmembrane</keyword>
<dbReference type="VEuPathDB" id="FungiDB:AeMF1_021767"/>
<feature type="transmembrane region" description="Helical" evidence="1">
    <location>
        <begin position="105"/>
        <end position="126"/>
    </location>
</feature>
<organism evidence="2 3">
    <name type="scientific">Aphanomyces euteiches</name>
    <dbReference type="NCBI Taxonomy" id="100861"/>
    <lineage>
        <taxon>Eukaryota</taxon>
        <taxon>Sar</taxon>
        <taxon>Stramenopiles</taxon>
        <taxon>Oomycota</taxon>
        <taxon>Saprolegniomycetes</taxon>
        <taxon>Saprolegniales</taxon>
        <taxon>Verrucalvaceae</taxon>
        <taxon>Aphanomyces</taxon>
    </lineage>
</organism>
<name>A0A6G0XBB0_9STRA</name>
<dbReference type="EMBL" id="VJMJ01000084">
    <property type="protein sequence ID" value="KAF0737401.1"/>
    <property type="molecule type" value="Genomic_DNA"/>
</dbReference>
<keyword evidence="3" id="KW-1185">Reference proteome</keyword>
<reference evidence="2 3" key="1">
    <citation type="submission" date="2019-07" db="EMBL/GenBank/DDBJ databases">
        <title>Genomics analysis of Aphanomyces spp. identifies a new class of oomycete effector associated with host adaptation.</title>
        <authorList>
            <person name="Gaulin E."/>
        </authorList>
    </citation>
    <scope>NUCLEOTIDE SEQUENCE [LARGE SCALE GENOMIC DNA]</scope>
    <source>
        <strain evidence="2 3">ATCC 201684</strain>
    </source>
</reference>
<evidence type="ECO:0000313" key="3">
    <source>
        <dbReference type="Proteomes" id="UP000481153"/>
    </source>
</evidence>
<proteinExistence type="predicted"/>
<sequence length="146" mass="16234">MKWNISDKKVNQILLCIFAVLNSIGAVWLLVVDDYSLKGDAMARSSVSRIILHLYHIFLSYCLFAATAFGSKQPLEWFGIIGHFVGSGFYLFFLGFLTLMLHNTFGLIVSIATIVYGFAVIVYGIVSKKPSLPEGGTSYRNLRDIA</sequence>
<feature type="transmembrane region" description="Helical" evidence="1">
    <location>
        <begin position="12"/>
        <end position="30"/>
    </location>
</feature>
<feature type="transmembrane region" description="Helical" evidence="1">
    <location>
        <begin position="77"/>
        <end position="99"/>
    </location>
</feature>
<evidence type="ECO:0000256" key="1">
    <source>
        <dbReference type="SAM" id="Phobius"/>
    </source>
</evidence>
<comment type="caution">
    <text evidence="2">The sequence shown here is derived from an EMBL/GenBank/DDBJ whole genome shotgun (WGS) entry which is preliminary data.</text>
</comment>
<gene>
    <name evidence="2" type="ORF">Ae201684_006566</name>
</gene>
<protein>
    <submittedName>
        <fullName evidence="2">Uncharacterized protein</fullName>
    </submittedName>
</protein>
<accession>A0A6G0XBB0</accession>
<keyword evidence="1" id="KW-0472">Membrane</keyword>